<gene>
    <name evidence="1" type="ORF">C24_LOCUS16204</name>
</gene>
<evidence type="ECO:0000313" key="1">
    <source>
        <dbReference type="EMBL" id="CAA0387433.1"/>
    </source>
</evidence>
<protein>
    <submittedName>
        <fullName evidence="1">Uncharacterized protein</fullName>
    </submittedName>
</protein>
<name>A0A5S9XMI2_ARATH</name>
<evidence type="ECO:0000313" key="2">
    <source>
        <dbReference type="Proteomes" id="UP000434276"/>
    </source>
</evidence>
<dbReference type="OrthoDB" id="10464620at2759"/>
<accession>A0A5S9XMI2</accession>
<dbReference type="AlphaFoldDB" id="A0A5S9XMI2"/>
<sequence length="82" mass="9141">MGFFNSGSTMFVDKSIKKIKALQKDIVKLNNSIEGVATSEEYWLDQAATSLAVSRKYGGIYEPCTTTTTTSFFFPTFCSNYL</sequence>
<reference evidence="1 2" key="1">
    <citation type="submission" date="2019-12" db="EMBL/GenBank/DDBJ databases">
        <authorList>
            <person name="Jiao W.-B."/>
            <person name="Schneeberger K."/>
        </authorList>
    </citation>
    <scope>NUCLEOTIDE SEQUENCE [LARGE SCALE GENOMIC DNA]</scope>
    <source>
        <strain evidence="2">cv. C24</strain>
    </source>
</reference>
<organism evidence="1 2">
    <name type="scientific">Arabidopsis thaliana</name>
    <name type="common">Mouse-ear cress</name>
    <dbReference type="NCBI Taxonomy" id="3702"/>
    <lineage>
        <taxon>Eukaryota</taxon>
        <taxon>Viridiplantae</taxon>
        <taxon>Streptophyta</taxon>
        <taxon>Embryophyta</taxon>
        <taxon>Tracheophyta</taxon>
        <taxon>Spermatophyta</taxon>
        <taxon>Magnoliopsida</taxon>
        <taxon>eudicotyledons</taxon>
        <taxon>Gunneridae</taxon>
        <taxon>Pentapetalae</taxon>
        <taxon>rosids</taxon>
        <taxon>malvids</taxon>
        <taxon>Brassicales</taxon>
        <taxon>Brassicaceae</taxon>
        <taxon>Camelineae</taxon>
        <taxon>Arabidopsis</taxon>
    </lineage>
</organism>
<dbReference type="EMBL" id="CACSHJ010000089">
    <property type="protein sequence ID" value="CAA0387433.1"/>
    <property type="molecule type" value="Genomic_DNA"/>
</dbReference>
<dbReference type="ExpressionAtlas" id="A0A5S9XMI2">
    <property type="expression patterns" value="baseline and differential"/>
</dbReference>
<proteinExistence type="predicted"/>
<dbReference type="Proteomes" id="UP000434276">
    <property type="component" value="Unassembled WGS sequence"/>
</dbReference>